<keyword evidence="6 7" id="KW-0234">DNA repair</keyword>
<keyword evidence="1 7" id="KW-0963">Cytoplasm</keyword>
<dbReference type="NCBIfam" id="TIGR02248">
    <property type="entry name" value="mutH_TIGR"/>
    <property type="match status" value="1"/>
</dbReference>
<reference evidence="9 10" key="1">
    <citation type="submission" date="2020-06" db="EMBL/GenBank/DDBJ databases">
        <title>Frischella cerana isolated from Apis cerana gut homogenate.</title>
        <authorList>
            <person name="Wolter L.A."/>
            <person name="Suenami S."/>
            <person name="Miyazaki R."/>
        </authorList>
    </citation>
    <scope>NUCLEOTIDE SEQUENCE [LARGE SCALE GENOMIC DNA]</scope>
    <source>
        <strain evidence="9 10">Ac13</strain>
    </source>
</reference>
<dbReference type="SMART" id="SM00927">
    <property type="entry name" value="MutH"/>
    <property type="match status" value="1"/>
</dbReference>
<dbReference type="EMBL" id="JABURY010000021">
    <property type="protein sequence ID" value="MBC9131950.1"/>
    <property type="molecule type" value="Genomic_DNA"/>
</dbReference>
<evidence type="ECO:0000256" key="3">
    <source>
        <dbReference type="ARBA" id="ARBA00022759"/>
    </source>
</evidence>
<dbReference type="GO" id="GO:0004519">
    <property type="term" value="F:endonuclease activity"/>
    <property type="evidence" value="ECO:0007669"/>
    <property type="project" value="UniProtKB-KW"/>
</dbReference>
<dbReference type="InterPro" id="IPR011337">
    <property type="entry name" value="DNA_rep_MutH/RE_typeII_Sau3AI"/>
</dbReference>
<sequence>MNIQSPPKNELELMQRARLIAGYNLSDVANRMSLTVPQNLQKQKGWVGMLLECYLGANAGSKAEQDFAHLGIELKTLPVNRYGYPLETTFVSVAPLVANHGITWETSHVKNKLSKVLWIPVEGERAIPLALRRIGMPILWQPTAKQELQLKNDWQELMDMIVLGKIERITARQGQYLQIRPKAANGKALTPAYNENGELIMTRPRGFYLKKPFTAQILSDFLVQIHPQQSF</sequence>
<evidence type="ECO:0000313" key="9">
    <source>
        <dbReference type="EMBL" id="MBC9131950.1"/>
    </source>
</evidence>
<dbReference type="HAMAP" id="MF_00759">
    <property type="entry name" value="MutH"/>
    <property type="match status" value="1"/>
</dbReference>
<evidence type="ECO:0000256" key="2">
    <source>
        <dbReference type="ARBA" id="ARBA00022722"/>
    </source>
</evidence>
<keyword evidence="3 7" id="KW-0255">Endonuclease</keyword>
<dbReference type="InterPro" id="IPR004230">
    <property type="entry name" value="DNA_mismatch_repair_MutH"/>
</dbReference>
<proteinExistence type="inferred from homology"/>
<evidence type="ECO:0000259" key="8">
    <source>
        <dbReference type="SMART" id="SM00927"/>
    </source>
</evidence>
<comment type="caution">
    <text evidence="9">The sequence shown here is derived from an EMBL/GenBank/DDBJ whole genome shotgun (WGS) entry which is preliminary data.</text>
</comment>
<comment type="subcellular location">
    <subcellularLocation>
        <location evidence="7">Cytoplasm</location>
    </subcellularLocation>
</comment>
<feature type="domain" description="DNA mismatch repair MutH/Type II restriction enzyme Sau3AI" evidence="8">
    <location>
        <begin position="55"/>
        <end position="153"/>
    </location>
</feature>
<name>A0ABR7R0G9_9GAMM</name>
<comment type="function">
    <text evidence="7">Sequence-specific endonuclease that cleaves unmethylated GATC sequences. It is involved in DNA mismatch repair.</text>
</comment>
<dbReference type="RefSeq" id="WP_187756382.1">
    <property type="nucleotide sequence ID" value="NZ_JABURY010000021.1"/>
</dbReference>
<evidence type="ECO:0000313" key="10">
    <source>
        <dbReference type="Proteomes" id="UP000651208"/>
    </source>
</evidence>
<evidence type="ECO:0000256" key="4">
    <source>
        <dbReference type="ARBA" id="ARBA00022763"/>
    </source>
</evidence>
<dbReference type="Proteomes" id="UP000651208">
    <property type="component" value="Unassembled WGS sequence"/>
</dbReference>
<dbReference type="Pfam" id="PF02976">
    <property type="entry name" value="MutH"/>
    <property type="match status" value="1"/>
</dbReference>
<comment type="similarity">
    <text evidence="7">Belongs to the MutH family.</text>
</comment>
<evidence type="ECO:0000256" key="5">
    <source>
        <dbReference type="ARBA" id="ARBA00022801"/>
    </source>
</evidence>
<organism evidence="9 10">
    <name type="scientific">Frischella japonica</name>
    <dbReference type="NCBI Taxonomy" id="2741544"/>
    <lineage>
        <taxon>Bacteria</taxon>
        <taxon>Pseudomonadati</taxon>
        <taxon>Pseudomonadota</taxon>
        <taxon>Gammaproteobacteria</taxon>
        <taxon>Orbales</taxon>
        <taxon>Orbaceae</taxon>
        <taxon>Frischella</taxon>
    </lineage>
</organism>
<gene>
    <name evidence="7 9" type="primary">mutH</name>
    <name evidence="9" type="ORF">FcAc13_11630</name>
</gene>
<dbReference type="CDD" id="cd00583">
    <property type="entry name" value="MutH-like"/>
    <property type="match status" value="1"/>
</dbReference>
<evidence type="ECO:0000256" key="6">
    <source>
        <dbReference type="ARBA" id="ARBA00023204"/>
    </source>
</evidence>
<keyword evidence="4 7" id="KW-0227">DNA damage</keyword>
<dbReference type="InterPro" id="IPR037057">
    <property type="entry name" value="DNA_rep_MutH/T2_RE_sf"/>
</dbReference>
<dbReference type="SUPFAM" id="SSF52980">
    <property type="entry name" value="Restriction endonuclease-like"/>
    <property type="match status" value="1"/>
</dbReference>
<keyword evidence="10" id="KW-1185">Reference proteome</keyword>
<accession>A0ABR7R0G9</accession>
<dbReference type="Gene3D" id="3.40.600.10">
    <property type="entry name" value="DNA mismatch repair MutH/Restriction endonuclease, type II"/>
    <property type="match status" value="1"/>
</dbReference>
<keyword evidence="2 7" id="KW-0540">Nuclease</keyword>
<dbReference type="NCBIfam" id="NF003458">
    <property type="entry name" value="PRK05070.1"/>
    <property type="match status" value="1"/>
</dbReference>
<protein>
    <recommendedName>
        <fullName evidence="7">DNA mismatch repair protein MutH</fullName>
    </recommendedName>
    <alternativeName>
        <fullName evidence="7">Methyl-directed mismatch repair protein</fullName>
    </alternativeName>
</protein>
<evidence type="ECO:0000256" key="1">
    <source>
        <dbReference type="ARBA" id="ARBA00022490"/>
    </source>
</evidence>
<keyword evidence="5 7" id="KW-0378">Hydrolase</keyword>
<evidence type="ECO:0000256" key="7">
    <source>
        <dbReference type="HAMAP-Rule" id="MF_00759"/>
    </source>
</evidence>
<dbReference type="InterPro" id="IPR011335">
    <property type="entry name" value="Restrct_endonuc-II-like"/>
</dbReference>